<dbReference type="Pfam" id="PF01425">
    <property type="entry name" value="Amidase"/>
    <property type="match status" value="1"/>
</dbReference>
<keyword evidence="2" id="KW-0378">Hydrolase</keyword>
<sequence length="507" mass="53374">MTLRRPALADIEDISIRYGLDLTEAEVADLQPLIGAVMAGYDTLDQIPDPVRAVTPAVRIPGPRPEPEDDPLNGIVRTCSVEAAPPVPDGALGGKRIGLKDTVAIAGIPMSCASRLLYDYTPDIDATVTKRILEAGGHITAVLNTDDFAFSGGGHTSCYGPGRNPVDPAHVPGGSSNGSATAPATGQVDIALGGDQGGSIRIPASFSGVVGHKPTHGLVPYTGIVGFDQTIDHIGPMARTVEECARMLGVIAGVDDTAIDPRQPDTIAVPDYLGALTGDLKGLKVAVVTEGFETPEAMERVNKAVRAAIKQLEDLGAETAEVSVPMHRHVVPLWNCIAIEGGLDSFYHGHTAYQVKGYQNPRLISAMMRAVKTNAGDFSPTAKLGAVVGHYMREHYHGVFYARAQNLSRKLTSAYDAVLASADLVVMPTTPQTAHAMPAMPEENRGEHIGQALNMVHNTAAFDLTGHPSISVPVNGVDGLPVGLMLTGRHFEDATVLRAAHAYQRAG</sequence>
<dbReference type="GO" id="GO:0004040">
    <property type="term" value="F:amidase activity"/>
    <property type="evidence" value="ECO:0007669"/>
    <property type="project" value="UniProtKB-EC"/>
</dbReference>
<accession>A0A8J7SAE4</accession>
<dbReference type="Gene3D" id="1.10.20.60">
    <property type="entry name" value="Glu-tRNAGln amidotransferase C subunit, N-terminal domain"/>
    <property type="match status" value="1"/>
</dbReference>
<dbReference type="AlphaFoldDB" id="A0A8J7SAE4"/>
<gene>
    <name evidence="2" type="ORF">KAJ83_15505</name>
</gene>
<dbReference type="PANTHER" id="PTHR11895:SF170">
    <property type="entry name" value="AMIDASE"/>
    <property type="match status" value="1"/>
</dbReference>
<dbReference type="InterPro" id="IPR036928">
    <property type="entry name" value="AS_sf"/>
</dbReference>
<feature type="domain" description="Amidase" evidence="1">
    <location>
        <begin position="89"/>
        <end position="497"/>
    </location>
</feature>
<comment type="caution">
    <text evidence="2">The sequence shown here is derived from an EMBL/GenBank/DDBJ whole genome shotgun (WGS) entry which is preliminary data.</text>
</comment>
<protein>
    <submittedName>
        <fullName evidence="2">Amidase</fullName>
        <ecNumber evidence="2">3.5.1.4</ecNumber>
    </submittedName>
</protein>
<dbReference type="NCBIfam" id="NF005565">
    <property type="entry name" value="PRK07235.1"/>
    <property type="match status" value="1"/>
</dbReference>
<name>A0A8J7SAE4_9PROT</name>
<keyword evidence="3" id="KW-1185">Reference proteome</keyword>
<dbReference type="EMBL" id="JAGMWN010000008">
    <property type="protein sequence ID" value="MBP5858427.1"/>
    <property type="molecule type" value="Genomic_DNA"/>
</dbReference>
<dbReference type="InterPro" id="IPR023631">
    <property type="entry name" value="Amidase_dom"/>
</dbReference>
<dbReference type="Proteomes" id="UP000672602">
    <property type="component" value="Unassembled WGS sequence"/>
</dbReference>
<dbReference type="RefSeq" id="WP_210683015.1">
    <property type="nucleotide sequence ID" value="NZ_JAGMWN010000008.1"/>
</dbReference>
<dbReference type="SUPFAM" id="SSF75304">
    <property type="entry name" value="Amidase signature (AS) enzymes"/>
    <property type="match status" value="1"/>
</dbReference>
<dbReference type="InterPro" id="IPR000120">
    <property type="entry name" value="Amidase"/>
</dbReference>
<proteinExistence type="predicted"/>
<dbReference type="Gene3D" id="3.90.1300.10">
    <property type="entry name" value="Amidase signature (AS) domain"/>
    <property type="match status" value="1"/>
</dbReference>
<reference evidence="2" key="1">
    <citation type="submission" date="2021-04" db="EMBL/GenBank/DDBJ databases">
        <authorList>
            <person name="Zhang D.-C."/>
        </authorList>
    </citation>
    <scope>NUCLEOTIDE SEQUENCE</scope>
    <source>
        <strain evidence="2">CGMCC 1.15697</strain>
    </source>
</reference>
<dbReference type="EC" id="3.5.1.4" evidence="2"/>
<evidence type="ECO:0000313" key="3">
    <source>
        <dbReference type="Proteomes" id="UP000672602"/>
    </source>
</evidence>
<evidence type="ECO:0000259" key="1">
    <source>
        <dbReference type="Pfam" id="PF01425"/>
    </source>
</evidence>
<dbReference type="PANTHER" id="PTHR11895">
    <property type="entry name" value="TRANSAMIDASE"/>
    <property type="match status" value="1"/>
</dbReference>
<organism evidence="2 3">
    <name type="scientific">Marivibrio halodurans</name>
    <dbReference type="NCBI Taxonomy" id="2039722"/>
    <lineage>
        <taxon>Bacteria</taxon>
        <taxon>Pseudomonadati</taxon>
        <taxon>Pseudomonadota</taxon>
        <taxon>Alphaproteobacteria</taxon>
        <taxon>Rhodospirillales</taxon>
        <taxon>Rhodospirillaceae</taxon>
        <taxon>Marivibrio</taxon>
    </lineage>
</organism>
<evidence type="ECO:0000313" key="2">
    <source>
        <dbReference type="EMBL" id="MBP5858427.1"/>
    </source>
</evidence>